<dbReference type="InterPro" id="IPR019853">
    <property type="entry name" value="GldB-like"/>
</dbReference>
<dbReference type="EMBL" id="SNXR01000015">
    <property type="protein sequence ID" value="TDP58220.1"/>
    <property type="molecule type" value="Genomic_DNA"/>
</dbReference>
<evidence type="ECO:0000313" key="2">
    <source>
        <dbReference type="Proteomes" id="UP000295260"/>
    </source>
</evidence>
<evidence type="ECO:0000313" key="1">
    <source>
        <dbReference type="EMBL" id="TDP58220.1"/>
    </source>
</evidence>
<dbReference type="AlphaFoldDB" id="A0A4R6Q7Y3"/>
<accession>A0A4R6Q7Y3</accession>
<organism evidence="1 2">
    <name type="scientific">Flavobacterium dankookense</name>
    <dbReference type="NCBI Taxonomy" id="706186"/>
    <lineage>
        <taxon>Bacteria</taxon>
        <taxon>Pseudomonadati</taxon>
        <taxon>Bacteroidota</taxon>
        <taxon>Flavobacteriia</taxon>
        <taxon>Flavobacteriales</taxon>
        <taxon>Flavobacteriaceae</taxon>
        <taxon>Flavobacterium</taxon>
    </lineage>
</organism>
<proteinExistence type="predicted"/>
<dbReference type="OrthoDB" id="976022at2"/>
<dbReference type="Pfam" id="PF25594">
    <property type="entry name" value="GldB_lipo"/>
    <property type="match status" value="1"/>
</dbReference>
<name>A0A4R6Q7Y3_9FLAO</name>
<dbReference type="PROSITE" id="PS51257">
    <property type="entry name" value="PROKAR_LIPOPROTEIN"/>
    <property type="match status" value="1"/>
</dbReference>
<dbReference type="Proteomes" id="UP000295260">
    <property type="component" value="Unassembled WGS sequence"/>
</dbReference>
<reference evidence="1 2" key="1">
    <citation type="submission" date="2019-03" db="EMBL/GenBank/DDBJ databases">
        <title>Genomic Encyclopedia of Archaeal and Bacterial Type Strains, Phase II (KMG-II): from individual species to whole genera.</title>
        <authorList>
            <person name="Goeker M."/>
        </authorList>
    </citation>
    <scope>NUCLEOTIDE SEQUENCE [LARGE SCALE GENOMIC DNA]</scope>
    <source>
        <strain evidence="1 2">DSM 25687</strain>
    </source>
</reference>
<comment type="caution">
    <text evidence="1">The sequence shown here is derived from an EMBL/GenBank/DDBJ whole genome shotgun (WGS) entry which is preliminary data.</text>
</comment>
<gene>
    <name evidence="1" type="ORF">BC748_2253</name>
</gene>
<protein>
    <submittedName>
        <fullName evidence="1">Protein involved in gliding motility GldB</fullName>
    </submittedName>
</protein>
<dbReference type="NCBIfam" id="TIGR03514">
    <property type="entry name" value="GldB_lipo"/>
    <property type="match status" value="1"/>
</dbReference>
<sequence length="321" mass="38272">MNKYFTLLLLSLLFIACDKKTKVEKAIEEIPVEVKVDRFDKAFFETKPEDLANLKAEYPFFFPEGNDDKVWIDKMQNKDWRDLYAEVQKKFPDFGKQNNEIEEVFKHIKYYFPQTIMPKVYTVIGEMDYNNKAIYANDKLIIALELYLGKEHKFYTFPVYLKQNFEERQMMPDVVSSFALRSIPAPKDISLLSEMIYYGKELYLKDVLLTSYTDAEKIGYLPEQITWCQENESYIWRYFIDESLLYSSDSKLANRFINLAPFSKFYLEIDNESPGRVGQWIGWQIVRSYMENNPKTTVPDLLKMNEKELFERSKYKPKKNE</sequence>
<keyword evidence="2" id="KW-1185">Reference proteome</keyword>
<dbReference type="RefSeq" id="WP_133533496.1">
    <property type="nucleotide sequence ID" value="NZ_SNXR01000015.1"/>
</dbReference>